<name>A0A1I2QZZ5_9GAMM</name>
<dbReference type="PANTHER" id="PTHR47861:SF3">
    <property type="entry name" value="FKBP-TYPE PEPTIDYL-PROLYL CIS-TRANS ISOMERASE SLYD"/>
    <property type="match status" value="1"/>
</dbReference>
<comment type="similarity">
    <text evidence="3 10">Belongs to the FKBP-type PPIase family.</text>
</comment>
<dbReference type="OrthoDB" id="9808891at2"/>
<dbReference type="GO" id="GO:0003755">
    <property type="term" value="F:peptidyl-prolyl cis-trans isomerase activity"/>
    <property type="evidence" value="ECO:0007669"/>
    <property type="project" value="UniProtKB-UniRule"/>
</dbReference>
<evidence type="ECO:0000259" key="11">
    <source>
        <dbReference type="PROSITE" id="PS50059"/>
    </source>
</evidence>
<reference evidence="13" key="1">
    <citation type="submission" date="2016-10" db="EMBL/GenBank/DDBJ databases">
        <authorList>
            <person name="Varghese N."/>
            <person name="Submissions S."/>
        </authorList>
    </citation>
    <scope>NUCLEOTIDE SEQUENCE [LARGE SCALE GENOMIC DNA]</scope>
    <source>
        <strain evidence="13">CGMCC 1.10971</strain>
    </source>
</reference>
<comment type="function">
    <text evidence="8">Also involved in hydrogenase metallocenter assembly, probably by participating in the nickel insertion step. This function in hydrogenase biosynthesis requires chaperone activity and the presence of the metal-binding domain, but not PPIase activity.</text>
</comment>
<keyword evidence="13" id="KW-1185">Reference proteome</keyword>
<dbReference type="InterPro" id="IPR046357">
    <property type="entry name" value="PPIase_dom_sf"/>
</dbReference>
<evidence type="ECO:0000256" key="2">
    <source>
        <dbReference type="ARBA" id="ARBA00004496"/>
    </source>
</evidence>
<evidence type="ECO:0000256" key="6">
    <source>
        <dbReference type="ARBA" id="ARBA00023186"/>
    </source>
</evidence>
<dbReference type="EC" id="5.2.1.8" evidence="10"/>
<evidence type="ECO:0000256" key="8">
    <source>
        <dbReference type="ARBA" id="ARBA00037071"/>
    </source>
</evidence>
<evidence type="ECO:0000256" key="5">
    <source>
        <dbReference type="ARBA" id="ARBA00023110"/>
    </source>
</evidence>
<dbReference type="RefSeq" id="WP_090727446.1">
    <property type="nucleotide sequence ID" value="NZ_FOOU01000005.1"/>
</dbReference>
<evidence type="ECO:0000313" key="12">
    <source>
        <dbReference type="EMBL" id="SFG33872.1"/>
    </source>
</evidence>
<dbReference type="InterPro" id="IPR001179">
    <property type="entry name" value="PPIase_FKBP_dom"/>
</dbReference>
<evidence type="ECO:0000256" key="3">
    <source>
        <dbReference type="ARBA" id="ARBA00006577"/>
    </source>
</evidence>
<evidence type="ECO:0000256" key="9">
    <source>
        <dbReference type="PROSITE-ProRule" id="PRU00277"/>
    </source>
</evidence>
<keyword evidence="6" id="KW-0143">Chaperone</keyword>
<evidence type="ECO:0000256" key="4">
    <source>
        <dbReference type="ARBA" id="ARBA00022490"/>
    </source>
</evidence>
<dbReference type="Proteomes" id="UP000198623">
    <property type="component" value="Unassembled WGS sequence"/>
</dbReference>
<proteinExistence type="inferred from homology"/>
<keyword evidence="5 9" id="KW-0697">Rotamase</keyword>
<dbReference type="STRING" id="1045558.SAMN05216175_105254"/>
<protein>
    <recommendedName>
        <fullName evidence="10">Peptidyl-prolyl cis-trans isomerase</fullName>
        <ecNumber evidence="10">5.2.1.8</ecNumber>
    </recommendedName>
</protein>
<dbReference type="Gene3D" id="3.10.50.40">
    <property type="match status" value="1"/>
</dbReference>
<dbReference type="PROSITE" id="PS50059">
    <property type="entry name" value="FKBP_PPIASE"/>
    <property type="match status" value="1"/>
</dbReference>
<dbReference type="AlphaFoldDB" id="A0A1I2QZZ5"/>
<organism evidence="12 13">
    <name type="scientific">Neptunomonas qingdaonensis</name>
    <dbReference type="NCBI Taxonomy" id="1045558"/>
    <lineage>
        <taxon>Bacteria</taxon>
        <taxon>Pseudomonadati</taxon>
        <taxon>Pseudomonadota</taxon>
        <taxon>Gammaproteobacteria</taxon>
        <taxon>Oceanospirillales</taxon>
        <taxon>Oceanospirillaceae</taxon>
        <taxon>Neptunomonas</taxon>
    </lineage>
</organism>
<dbReference type="PANTHER" id="PTHR47861">
    <property type="entry name" value="FKBP-TYPE PEPTIDYL-PROLYL CIS-TRANS ISOMERASE SLYD"/>
    <property type="match status" value="1"/>
</dbReference>
<sequence length="161" mass="17492">MQIGKDSVVQFSYTLKDESGDIVEATDEGSPVAYLHGHNSMLPGLEKVLEGKSVGDTVSETLQPADAYGERTEEPTQRVPVKHLQGAKKWKPGMTATVQTEQGNRQVTIVKMGKFMATVDTNHPLAGKVVTFDIEIKDIREATAEEIQHGHAHGAGGHHHD</sequence>
<accession>A0A1I2QZZ5</accession>
<comment type="subcellular location">
    <subcellularLocation>
        <location evidence="2">Cytoplasm</location>
    </subcellularLocation>
</comment>
<keyword evidence="7 9" id="KW-0413">Isomerase</keyword>
<dbReference type="Pfam" id="PF00254">
    <property type="entry name" value="FKBP_C"/>
    <property type="match status" value="1"/>
</dbReference>
<feature type="domain" description="PPIase FKBP-type" evidence="11">
    <location>
        <begin position="4"/>
        <end position="80"/>
    </location>
</feature>
<dbReference type="GO" id="GO:0005737">
    <property type="term" value="C:cytoplasm"/>
    <property type="evidence" value="ECO:0007669"/>
    <property type="project" value="UniProtKB-SubCell"/>
</dbReference>
<evidence type="ECO:0000256" key="10">
    <source>
        <dbReference type="RuleBase" id="RU003915"/>
    </source>
</evidence>
<gene>
    <name evidence="12" type="ORF">SAMN05216175_105254</name>
</gene>
<evidence type="ECO:0000256" key="1">
    <source>
        <dbReference type="ARBA" id="ARBA00000971"/>
    </source>
</evidence>
<evidence type="ECO:0000256" key="7">
    <source>
        <dbReference type="ARBA" id="ARBA00023235"/>
    </source>
</evidence>
<evidence type="ECO:0000313" key="13">
    <source>
        <dbReference type="Proteomes" id="UP000198623"/>
    </source>
</evidence>
<dbReference type="SUPFAM" id="SSF54534">
    <property type="entry name" value="FKBP-like"/>
    <property type="match status" value="1"/>
</dbReference>
<comment type="catalytic activity">
    <reaction evidence="1 9 10">
        <text>[protein]-peptidylproline (omega=180) = [protein]-peptidylproline (omega=0)</text>
        <dbReference type="Rhea" id="RHEA:16237"/>
        <dbReference type="Rhea" id="RHEA-COMP:10747"/>
        <dbReference type="Rhea" id="RHEA-COMP:10748"/>
        <dbReference type="ChEBI" id="CHEBI:83833"/>
        <dbReference type="ChEBI" id="CHEBI:83834"/>
        <dbReference type="EC" id="5.2.1.8"/>
    </reaction>
</comment>
<dbReference type="GO" id="GO:0042026">
    <property type="term" value="P:protein refolding"/>
    <property type="evidence" value="ECO:0007669"/>
    <property type="project" value="UniProtKB-ARBA"/>
</dbReference>
<keyword evidence="4" id="KW-0963">Cytoplasm</keyword>
<dbReference type="EMBL" id="FOOU01000005">
    <property type="protein sequence ID" value="SFG33872.1"/>
    <property type="molecule type" value="Genomic_DNA"/>
</dbReference>